<dbReference type="Pfam" id="PF22633">
    <property type="entry name" value="F5_F8_type_C_2"/>
    <property type="match status" value="1"/>
</dbReference>
<feature type="compositionally biased region" description="Basic and acidic residues" evidence="1">
    <location>
        <begin position="465"/>
        <end position="476"/>
    </location>
</feature>
<dbReference type="SUPFAM" id="SSF56112">
    <property type="entry name" value="Protein kinase-like (PK-like)"/>
    <property type="match status" value="1"/>
</dbReference>
<name>A0A852XDL9_9MICO</name>
<feature type="region of interest" description="Disordered" evidence="1">
    <location>
        <begin position="315"/>
        <end position="366"/>
    </location>
</feature>
<dbReference type="AlphaFoldDB" id="A0A852XDL9"/>
<dbReference type="Proteomes" id="UP000592181">
    <property type="component" value="Unassembled WGS sequence"/>
</dbReference>
<organism evidence="2 3">
    <name type="scientific">Janibacter alkaliphilus</name>
    <dbReference type="NCBI Taxonomy" id="1069963"/>
    <lineage>
        <taxon>Bacteria</taxon>
        <taxon>Bacillati</taxon>
        <taxon>Actinomycetota</taxon>
        <taxon>Actinomycetes</taxon>
        <taxon>Micrococcales</taxon>
        <taxon>Intrasporangiaceae</taxon>
        <taxon>Janibacter</taxon>
    </lineage>
</organism>
<keyword evidence="3" id="KW-1185">Reference proteome</keyword>
<feature type="region of interest" description="Disordered" evidence="1">
    <location>
        <begin position="388"/>
        <end position="436"/>
    </location>
</feature>
<reference evidence="2 3" key="1">
    <citation type="submission" date="2020-07" db="EMBL/GenBank/DDBJ databases">
        <title>Sequencing the genomes of 1000 actinobacteria strains.</title>
        <authorList>
            <person name="Klenk H.-P."/>
        </authorList>
    </citation>
    <scope>NUCLEOTIDE SEQUENCE [LARGE SCALE GENOMIC DNA]</scope>
    <source>
        <strain evidence="2 3">DSM 24723</strain>
    </source>
</reference>
<proteinExistence type="predicted"/>
<dbReference type="InterPro" id="IPR011009">
    <property type="entry name" value="Kinase-like_dom_sf"/>
</dbReference>
<dbReference type="InterPro" id="IPR008979">
    <property type="entry name" value="Galactose-bd-like_sf"/>
</dbReference>
<protein>
    <recommendedName>
        <fullName evidence="4">Protein kinase domain-containing protein</fullName>
    </recommendedName>
</protein>
<dbReference type="EMBL" id="JACBZX010000001">
    <property type="protein sequence ID" value="NYG36561.1"/>
    <property type="molecule type" value="Genomic_DNA"/>
</dbReference>
<evidence type="ECO:0000313" key="2">
    <source>
        <dbReference type="EMBL" id="NYG36561.1"/>
    </source>
</evidence>
<dbReference type="RefSeq" id="WP_179462048.1">
    <property type="nucleotide sequence ID" value="NZ_JACBZX010000001.1"/>
</dbReference>
<evidence type="ECO:0000313" key="3">
    <source>
        <dbReference type="Proteomes" id="UP000592181"/>
    </source>
</evidence>
<feature type="compositionally biased region" description="Basic and acidic residues" evidence="1">
    <location>
        <begin position="16"/>
        <end position="25"/>
    </location>
</feature>
<feature type="region of interest" description="Disordered" evidence="1">
    <location>
        <begin position="461"/>
        <end position="520"/>
    </location>
</feature>
<dbReference type="Gene3D" id="1.10.510.10">
    <property type="entry name" value="Transferase(Phosphotransferase) domain 1"/>
    <property type="match status" value="1"/>
</dbReference>
<dbReference type="Gene3D" id="3.30.200.20">
    <property type="entry name" value="Phosphorylase Kinase, domain 1"/>
    <property type="match status" value="1"/>
</dbReference>
<gene>
    <name evidence="2" type="ORF">BJY28_001030</name>
</gene>
<feature type="region of interest" description="Disordered" evidence="1">
    <location>
        <begin position="186"/>
        <end position="211"/>
    </location>
</feature>
<sequence>MSPGSELGRYTLGQRLETRPGGERWSAHDTILDRDVSLLVMPAGDVSTEAAVDAARRAAGIEAPQLVRILDVGQEGDLAFVAEDRLGDARTLTELVGEHGLPAEEVRRIVGEVATGVEAARTRGLHHLALGPGSVLLTEDGRVKVRGMATAAALDGVETEGEEASREDATAIVALAYAGLTGTWPLPGQDSGLPPAERSGSGLRPPSAVAVGVPGDLDTICRETLAEGSGPDSPGDLAAQIAPWSRIPLSGDAVATTGDQVASTPLGDQGDAEATAALPTSTPDEDEPTRVVDTDATRPIAAGAAAWIGRRANRLKERRAGVTPRTEPGTDEAARTDEASSTDDGAAASTGSTSGTGPARGAGSTTGAAAGAAAAGAGAAGAGAAAATAGSGRARPGERDEDTTVLEPLDRDDQDRGADQAGADDEGRSEHRGAKVAAAGAGAVGAAASGAGAVGSRLGHAARSAGERSRDAVADRRARRAALREDEETTESLQASPSRAELDPPLPLLPGGSGDPPSRAQSNTVFTLMVALVVAALVVGLVGVSRIGENTDLEAILGSDQTAVATTTEEGGGGSDAEAYGVINAAGFDPQGDQQEHEAEAPRVYDGDDGTTWTTEGYEAENFGGTKEGVGVTIDLGQPVSISEVTITLPQANEATVYAGDAPTNEGTVIGQSNGQTGAVDLRVAEPVEAQYVTVWFTSTVPSDDGYHRAYLSEIAVR</sequence>
<feature type="compositionally biased region" description="Low complexity" evidence="1">
    <location>
        <begin position="342"/>
        <end position="366"/>
    </location>
</feature>
<dbReference type="SUPFAM" id="SSF49785">
    <property type="entry name" value="Galactose-binding domain-like"/>
    <property type="match status" value="1"/>
</dbReference>
<feature type="compositionally biased region" description="Basic and acidic residues" evidence="1">
    <location>
        <begin position="408"/>
        <end position="418"/>
    </location>
</feature>
<accession>A0A852XDL9</accession>
<comment type="caution">
    <text evidence="2">The sequence shown here is derived from an EMBL/GenBank/DDBJ whole genome shotgun (WGS) entry which is preliminary data.</text>
</comment>
<dbReference type="Gene3D" id="2.60.120.260">
    <property type="entry name" value="Galactose-binding domain-like"/>
    <property type="match status" value="1"/>
</dbReference>
<evidence type="ECO:0008006" key="4">
    <source>
        <dbReference type="Google" id="ProtNLM"/>
    </source>
</evidence>
<feature type="region of interest" description="Disordered" evidence="1">
    <location>
        <begin position="259"/>
        <end position="298"/>
    </location>
</feature>
<feature type="region of interest" description="Disordered" evidence="1">
    <location>
        <begin position="1"/>
        <end position="25"/>
    </location>
</feature>
<evidence type="ECO:0000256" key="1">
    <source>
        <dbReference type="SAM" id="MobiDB-lite"/>
    </source>
</evidence>